<evidence type="ECO:0000256" key="5">
    <source>
        <dbReference type="ARBA" id="ARBA00023049"/>
    </source>
</evidence>
<evidence type="ECO:0000313" key="7">
    <source>
        <dbReference type="EMBL" id="HAE2678954.1"/>
    </source>
</evidence>
<accession>A0A728QSU0</accession>
<evidence type="ECO:0000259" key="6">
    <source>
        <dbReference type="Pfam" id="PF14464"/>
    </source>
</evidence>
<feature type="domain" description="JAB" evidence="6">
    <location>
        <begin position="40"/>
        <end position="153"/>
    </location>
</feature>
<protein>
    <recommendedName>
        <fullName evidence="6">JAB domain-containing protein</fullName>
    </recommendedName>
</protein>
<dbReference type="AlphaFoldDB" id="A0A728QSU0"/>
<keyword evidence="3" id="KW-0378">Hydrolase</keyword>
<evidence type="ECO:0000256" key="2">
    <source>
        <dbReference type="ARBA" id="ARBA00022723"/>
    </source>
</evidence>
<dbReference type="GO" id="GO:0046872">
    <property type="term" value="F:metal ion binding"/>
    <property type="evidence" value="ECO:0007669"/>
    <property type="project" value="UniProtKB-KW"/>
</dbReference>
<dbReference type="GO" id="GO:0008237">
    <property type="term" value="F:metallopeptidase activity"/>
    <property type="evidence" value="ECO:0007669"/>
    <property type="project" value="UniProtKB-KW"/>
</dbReference>
<dbReference type="InterPro" id="IPR028090">
    <property type="entry name" value="JAB_dom_prok"/>
</dbReference>
<reference evidence="7" key="1">
    <citation type="journal article" date="2018" name="Genome Biol.">
        <title>SKESA: strategic k-mer extension for scrupulous assemblies.</title>
        <authorList>
            <person name="Souvorov A."/>
            <person name="Agarwala R."/>
            <person name="Lipman D.J."/>
        </authorList>
    </citation>
    <scope>NUCLEOTIDE SEQUENCE</scope>
    <source>
        <strain evidence="7">DMS 61/81</strain>
    </source>
</reference>
<evidence type="ECO:0000256" key="1">
    <source>
        <dbReference type="ARBA" id="ARBA00022670"/>
    </source>
</evidence>
<proteinExistence type="predicted"/>
<dbReference type="GO" id="GO:0006508">
    <property type="term" value="P:proteolysis"/>
    <property type="evidence" value="ECO:0007669"/>
    <property type="project" value="UniProtKB-KW"/>
</dbReference>
<dbReference type="Pfam" id="PF14464">
    <property type="entry name" value="Prok-JAB"/>
    <property type="match status" value="1"/>
</dbReference>
<gene>
    <name evidence="7" type="ORF">GNB57_001777</name>
</gene>
<reference evidence="7" key="2">
    <citation type="submission" date="2018-07" db="EMBL/GenBank/DDBJ databases">
        <authorList>
            <consortium name="NCBI Pathogen Detection Project"/>
        </authorList>
    </citation>
    <scope>NUCLEOTIDE SEQUENCE</scope>
    <source>
        <strain evidence="7">DMS 61/81</strain>
    </source>
</reference>
<comment type="caution">
    <text evidence="7">The sequence shown here is derived from an EMBL/GenBank/DDBJ whole genome shotgun (WGS) entry which is preliminary data.</text>
</comment>
<dbReference type="EMBL" id="DAARJL010000007">
    <property type="protein sequence ID" value="HAE2678954.1"/>
    <property type="molecule type" value="Genomic_DNA"/>
</dbReference>
<evidence type="ECO:0000256" key="3">
    <source>
        <dbReference type="ARBA" id="ARBA00022801"/>
    </source>
</evidence>
<keyword evidence="1" id="KW-0645">Protease</keyword>
<evidence type="ECO:0000256" key="4">
    <source>
        <dbReference type="ARBA" id="ARBA00022833"/>
    </source>
</evidence>
<keyword evidence="4" id="KW-0862">Zinc</keyword>
<name>A0A728QSU0_SALEB</name>
<dbReference type="Gene3D" id="3.40.140.10">
    <property type="entry name" value="Cytidine Deaminase, domain 2"/>
    <property type="match status" value="1"/>
</dbReference>
<organism evidence="7">
    <name type="scientific">Salmonella paratyphi B</name>
    <name type="common">Salmonella enterica subsp. enterica serovar Paratyphi B</name>
    <dbReference type="NCBI Taxonomy" id="57045"/>
    <lineage>
        <taxon>Bacteria</taxon>
        <taxon>Pseudomonadati</taxon>
        <taxon>Pseudomonadota</taxon>
        <taxon>Gammaproteobacteria</taxon>
        <taxon>Enterobacterales</taxon>
        <taxon>Enterobacteriaceae</taxon>
        <taxon>Salmonella</taxon>
    </lineage>
</organism>
<sequence>MNILSKCQMVLSSGNTMKIEDVIFSCANADFTVSLCSSSLQQVIDECIRAGTYETGGILIGSYSEDSSTAIIVEATARPSDSLVGRTTFQRGVKGLKHLLDSRWKTGTYYVGEWHFHPGGSPEPSSDDLVSMRNISTNINYQCLEPVMIILGGDPSGLFSLSATVFPRGKGPIRLY</sequence>
<keyword evidence="2" id="KW-0479">Metal-binding</keyword>
<dbReference type="SUPFAM" id="SSF102712">
    <property type="entry name" value="JAB1/MPN domain"/>
    <property type="match status" value="1"/>
</dbReference>
<keyword evidence="5" id="KW-0482">Metalloprotease</keyword>